<dbReference type="EMBL" id="FPKU01000002">
    <property type="protein sequence ID" value="SFZ84280.1"/>
    <property type="molecule type" value="Genomic_DNA"/>
</dbReference>
<dbReference type="AlphaFoldDB" id="A0A1K2HXQ6"/>
<dbReference type="RefSeq" id="WP_084603552.1">
    <property type="nucleotide sequence ID" value="NZ_FPKU01000002.1"/>
</dbReference>
<dbReference type="OrthoDB" id="7822896at2"/>
<dbReference type="Proteomes" id="UP000183447">
    <property type="component" value="Unassembled WGS sequence"/>
</dbReference>
<dbReference type="InterPro" id="IPR001623">
    <property type="entry name" value="DnaJ_domain"/>
</dbReference>
<evidence type="ECO:0000259" key="1">
    <source>
        <dbReference type="PROSITE" id="PS50076"/>
    </source>
</evidence>
<dbReference type="Pfam" id="PF00226">
    <property type="entry name" value="DnaJ"/>
    <property type="match status" value="1"/>
</dbReference>
<dbReference type="SUPFAM" id="SSF46565">
    <property type="entry name" value="Chaperone J-domain"/>
    <property type="match status" value="1"/>
</dbReference>
<sequence length="202" mass="22146">MAFFDPYALLGLARSASEAAIKSAYRKAVQTAHPDRGGDTDSFIAIVRAFGLLSDPDSRRLYDTTGIIDDEGVRNARADVRVILADMFDAAVQSAVASRLDLSSVNFIEQMQEAVRAGLSETRQDHKRIGSEIEGLNALRARIHRPDGEENLFVIRLDQQITAKATELAQLGRRVVLLETAVVELGNYQSETELITALETAD</sequence>
<proteinExistence type="predicted"/>
<dbReference type="InterPro" id="IPR036869">
    <property type="entry name" value="J_dom_sf"/>
</dbReference>
<dbReference type="InterPro" id="IPR052594">
    <property type="entry name" value="J_domain-containing_protein"/>
</dbReference>
<accession>A0A1K2HXQ6</accession>
<dbReference type="PROSITE" id="PS50076">
    <property type="entry name" value="DNAJ_2"/>
    <property type="match status" value="1"/>
</dbReference>
<reference evidence="2 3" key="1">
    <citation type="submission" date="2016-11" db="EMBL/GenBank/DDBJ databases">
        <authorList>
            <person name="Jaros S."/>
            <person name="Januszkiewicz K."/>
            <person name="Wedrychowicz H."/>
        </authorList>
    </citation>
    <scope>NUCLEOTIDE SEQUENCE [LARGE SCALE GENOMIC DNA]</scope>
    <source>
        <strain evidence="2 3">ATCC 23634</strain>
    </source>
</reference>
<dbReference type="Gene3D" id="1.10.287.110">
    <property type="entry name" value="DnaJ domain"/>
    <property type="match status" value="1"/>
</dbReference>
<dbReference type="SMART" id="SM00271">
    <property type="entry name" value="DnaJ"/>
    <property type="match status" value="1"/>
</dbReference>
<dbReference type="STRING" id="665118.SAMN02983003_1922"/>
<organism evidence="2 3">
    <name type="scientific">Devosia enhydra</name>
    <dbReference type="NCBI Taxonomy" id="665118"/>
    <lineage>
        <taxon>Bacteria</taxon>
        <taxon>Pseudomonadati</taxon>
        <taxon>Pseudomonadota</taxon>
        <taxon>Alphaproteobacteria</taxon>
        <taxon>Hyphomicrobiales</taxon>
        <taxon>Devosiaceae</taxon>
        <taxon>Devosia</taxon>
    </lineage>
</organism>
<evidence type="ECO:0000313" key="2">
    <source>
        <dbReference type="EMBL" id="SFZ84280.1"/>
    </source>
</evidence>
<dbReference type="PANTHER" id="PTHR44144:SF1">
    <property type="entry name" value="DNAJ HOMOLOG SUBFAMILY C MEMBER 9"/>
    <property type="match status" value="1"/>
</dbReference>
<keyword evidence="3" id="KW-1185">Reference proteome</keyword>
<dbReference type="GO" id="GO:0005737">
    <property type="term" value="C:cytoplasm"/>
    <property type="evidence" value="ECO:0007669"/>
    <property type="project" value="TreeGrafter"/>
</dbReference>
<dbReference type="PANTHER" id="PTHR44144">
    <property type="entry name" value="DNAJ HOMOLOG SUBFAMILY C MEMBER 9"/>
    <property type="match status" value="1"/>
</dbReference>
<dbReference type="GO" id="GO:0031072">
    <property type="term" value="F:heat shock protein binding"/>
    <property type="evidence" value="ECO:0007669"/>
    <property type="project" value="TreeGrafter"/>
</dbReference>
<feature type="domain" description="J" evidence="1">
    <location>
        <begin position="5"/>
        <end position="66"/>
    </location>
</feature>
<gene>
    <name evidence="2" type="ORF">SAMN02983003_1922</name>
</gene>
<protein>
    <submittedName>
        <fullName evidence="2">DnaJ domain-containing protein</fullName>
    </submittedName>
</protein>
<dbReference type="PRINTS" id="PR00625">
    <property type="entry name" value="JDOMAIN"/>
</dbReference>
<dbReference type="CDD" id="cd06257">
    <property type="entry name" value="DnaJ"/>
    <property type="match status" value="1"/>
</dbReference>
<evidence type="ECO:0000313" key="3">
    <source>
        <dbReference type="Proteomes" id="UP000183447"/>
    </source>
</evidence>
<name>A0A1K2HXQ6_9HYPH</name>